<evidence type="ECO:0000256" key="1">
    <source>
        <dbReference type="ARBA" id="ARBA00022490"/>
    </source>
</evidence>
<dbReference type="Pfam" id="PF05175">
    <property type="entry name" value="MTS"/>
    <property type="match status" value="1"/>
</dbReference>
<dbReference type="Proteomes" id="UP000029986">
    <property type="component" value="Chromosome"/>
</dbReference>
<dbReference type="InterPro" id="IPR022882">
    <property type="entry name" value="tRNA_adenine-N6_MeTrfase"/>
</dbReference>
<evidence type="ECO:0000313" key="9">
    <source>
        <dbReference type="Proteomes" id="UP000029986"/>
    </source>
</evidence>
<dbReference type="GO" id="GO:0008033">
    <property type="term" value="P:tRNA processing"/>
    <property type="evidence" value="ECO:0007669"/>
    <property type="project" value="UniProtKB-UniRule"/>
</dbReference>
<dbReference type="HAMAP" id="MF_01872">
    <property type="entry name" value="tRNA_methyltr_YfiC"/>
    <property type="match status" value="1"/>
</dbReference>
<comment type="function">
    <text evidence="6">Specifically methylates the adenine in position 37 of tRNA(1)(Val) (anticodon cmo5UAC).</text>
</comment>
<sequence>MVQCPSESAPLRRNGFTFKQFFVAHDRCEMKVGTDSILLGAWADVSDITGKILDIGSGSGLLALMLAQRTTDSVQIDAVELDDNAALQATENFALSPWAGRVALHHCALQSFAAQTSSRYDLIITNPPYYQPGVECRNPSRGTARYTSELSHQTLLKHARALASNKGKMAVVLPCDISADFMQLAAGEGWFLLRHTEVAEFANRAPHRALMLFGVEPASLQSDRLVIRDESNAYSDDFRELTNAFYLFF</sequence>
<dbReference type="PATRIC" id="fig|1453496.5.peg.1177"/>
<dbReference type="HOGENOM" id="CLU_061983_0_0_6"/>
<keyword evidence="1 6" id="KW-0963">Cytoplasm</keyword>
<dbReference type="InterPro" id="IPR050210">
    <property type="entry name" value="tRNA_Adenine-N(6)_MTase"/>
</dbReference>
<feature type="domain" description="Methyltransferase small" evidence="7">
    <location>
        <begin position="48"/>
        <end position="133"/>
    </location>
</feature>
<dbReference type="PRINTS" id="PR00507">
    <property type="entry name" value="N12N6MTFRASE"/>
</dbReference>
<accession>A0A097QZR4</accession>
<keyword evidence="5 6" id="KW-0819">tRNA processing</keyword>
<dbReference type="CDD" id="cd02440">
    <property type="entry name" value="AdoMet_MTases"/>
    <property type="match status" value="1"/>
</dbReference>
<dbReference type="EMBL" id="CP009706">
    <property type="protein sequence ID" value="AIU71963.1"/>
    <property type="molecule type" value="Genomic_DNA"/>
</dbReference>
<dbReference type="PANTHER" id="PTHR47739:SF1">
    <property type="entry name" value="TRNA1(VAL) (ADENINE(37)-N6)-METHYLTRANSFERASE"/>
    <property type="match status" value="1"/>
</dbReference>
<dbReference type="EC" id="2.1.1.223" evidence="6"/>
<keyword evidence="9" id="KW-1185">Reference proteome</keyword>
<keyword evidence="3 6" id="KW-0808">Transferase</keyword>
<evidence type="ECO:0000259" key="7">
    <source>
        <dbReference type="Pfam" id="PF05175"/>
    </source>
</evidence>
<comment type="similarity">
    <text evidence="6">Belongs to the methyltransferase superfamily. tRNA (adenine-N(6)-)-methyltransferase family.</text>
</comment>
<dbReference type="InterPro" id="IPR002052">
    <property type="entry name" value="DNA_methylase_N6_adenine_CS"/>
</dbReference>
<dbReference type="GO" id="GO:0005737">
    <property type="term" value="C:cytoplasm"/>
    <property type="evidence" value="ECO:0007669"/>
    <property type="project" value="UniProtKB-SubCell"/>
</dbReference>
<dbReference type="GO" id="GO:0003676">
    <property type="term" value="F:nucleic acid binding"/>
    <property type="evidence" value="ECO:0007669"/>
    <property type="project" value="InterPro"/>
</dbReference>
<evidence type="ECO:0000256" key="2">
    <source>
        <dbReference type="ARBA" id="ARBA00022603"/>
    </source>
</evidence>
<gene>
    <name evidence="8" type="ORF">AT03_05885</name>
</gene>
<keyword evidence="4 6" id="KW-0949">S-adenosyl-L-methionine</keyword>
<reference evidence="8 9" key="1">
    <citation type="journal article" date="2014" name="Gut Pathog.">
        <title>Gene clusters of Hafnia alvei strain FB1 important in survival and pathogenesis: a draft genome perspective.</title>
        <authorList>
            <person name="Tan J.Y."/>
            <person name="Yin W.F."/>
            <person name="Chan K.G."/>
        </authorList>
    </citation>
    <scope>NUCLEOTIDE SEQUENCE [LARGE SCALE GENOMIC DNA]</scope>
    <source>
        <strain evidence="8 9">FB1</strain>
    </source>
</reference>
<dbReference type="PANTHER" id="PTHR47739">
    <property type="entry name" value="TRNA1(VAL) (ADENINE(37)-N6)-METHYLTRANSFERASE"/>
    <property type="match status" value="1"/>
</dbReference>
<dbReference type="SUPFAM" id="SSF53335">
    <property type="entry name" value="S-adenosyl-L-methionine-dependent methyltransferases"/>
    <property type="match status" value="1"/>
</dbReference>
<protein>
    <recommendedName>
        <fullName evidence="6">tRNA1(Val) (adenine(37)-N6)-methyltransferase</fullName>
        <ecNumber evidence="6">2.1.1.223</ecNumber>
    </recommendedName>
    <alternativeName>
        <fullName evidence="6">tRNA m6A37 methyltransferase</fullName>
    </alternativeName>
</protein>
<dbReference type="AlphaFoldDB" id="A0A097QZR4"/>
<keyword evidence="2 6" id="KW-0489">Methyltransferase</keyword>
<comment type="catalytic activity">
    <reaction evidence="6">
        <text>adenosine(37) in tRNA1(Val) + S-adenosyl-L-methionine = N(6)-methyladenosine(37) in tRNA1(Val) + S-adenosyl-L-homocysteine + H(+)</text>
        <dbReference type="Rhea" id="RHEA:43160"/>
        <dbReference type="Rhea" id="RHEA-COMP:10369"/>
        <dbReference type="Rhea" id="RHEA-COMP:10370"/>
        <dbReference type="ChEBI" id="CHEBI:15378"/>
        <dbReference type="ChEBI" id="CHEBI:57856"/>
        <dbReference type="ChEBI" id="CHEBI:59789"/>
        <dbReference type="ChEBI" id="CHEBI:74411"/>
        <dbReference type="ChEBI" id="CHEBI:74449"/>
        <dbReference type="EC" id="2.1.1.223"/>
    </reaction>
</comment>
<dbReference type="InterPro" id="IPR029063">
    <property type="entry name" value="SAM-dependent_MTases_sf"/>
</dbReference>
<organism evidence="8 9">
    <name type="scientific">Hafnia alvei FB1</name>
    <dbReference type="NCBI Taxonomy" id="1453496"/>
    <lineage>
        <taxon>Bacteria</taxon>
        <taxon>Pseudomonadati</taxon>
        <taxon>Pseudomonadota</taxon>
        <taxon>Gammaproteobacteria</taxon>
        <taxon>Enterobacterales</taxon>
        <taxon>Hafniaceae</taxon>
        <taxon>Hafnia</taxon>
    </lineage>
</organism>
<evidence type="ECO:0000256" key="4">
    <source>
        <dbReference type="ARBA" id="ARBA00022691"/>
    </source>
</evidence>
<dbReference type="KEGG" id="hav:AT03_05885"/>
<dbReference type="PROSITE" id="PS00092">
    <property type="entry name" value="N6_MTASE"/>
    <property type="match status" value="1"/>
</dbReference>
<dbReference type="Gene3D" id="3.40.50.150">
    <property type="entry name" value="Vaccinia Virus protein VP39"/>
    <property type="match status" value="1"/>
</dbReference>
<proteinExistence type="inferred from homology"/>
<dbReference type="InterPro" id="IPR007848">
    <property type="entry name" value="Small_mtfrase_dom"/>
</dbReference>
<dbReference type="GO" id="GO:0032259">
    <property type="term" value="P:methylation"/>
    <property type="evidence" value="ECO:0007669"/>
    <property type="project" value="UniProtKB-KW"/>
</dbReference>
<evidence type="ECO:0000256" key="6">
    <source>
        <dbReference type="HAMAP-Rule" id="MF_01872"/>
    </source>
</evidence>
<evidence type="ECO:0000256" key="5">
    <source>
        <dbReference type="ARBA" id="ARBA00022694"/>
    </source>
</evidence>
<evidence type="ECO:0000313" key="8">
    <source>
        <dbReference type="EMBL" id="AIU71963.1"/>
    </source>
</evidence>
<comment type="subcellular location">
    <subcellularLocation>
        <location evidence="6">Cytoplasm</location>
    </subcellularLocation>
</comment>
<evidence type="ECO:0000256" key="3">
    <source>
        <dbReference type="ARBA" id="ARBA00022679"/>
    </source>
</evidence>
<dbReference type="eggNOG" id="COG4123">
    <property type="taxonomic scope" value="Bacteria"/>
</dbReference>
<name>A0A097QZR4_HAFAL</name>
<dbReference type="GO" id="GO:0016430">
    <property type="term" value="F:tRNA (adenine-N6)-methyltransferase activity"/>
    <property type="evidence" value="ECO:0007669"/>
    <property type="project" value="UniProtKB-UniRule"/>
</dbReference>